<gene>
    <name evidence="1" type="ORF">FPZ52_00110</name>
</gene>
<dbReference type="Proteomes" id="UP000318483">
    <property type="component" value="Chromosome"/>
</dbReference>
<dbReference type="OrthoDB" id="7862810at2"/>
<dbReference type="KEGG" id="lit:FPZ52_00110"/>
<accession>A0A5B8ITC7</accession>
<reference evidence="1 2" key="1">
    <citation type="submission" date="2019-07" db="EMBL/GenBank/DDBJ databases">
        <title>Litoreibacter alkalisoli sp. nov., isolated from saline-alkaline soil.</title>
        <authorList>
            <person name="Wang S."/>
            <person name="Xu L."/>
            <person name="Xing Y.-T."/>
            <person name="Sun J.-Q."/>
        </authorList>
    </citation>
    <scope>NUCLEOTIDE SEQUENCE [LARGE SCALE GENOMIC DNA]</scope>
    <source>
        <strain evidence="1 2">LN3S51</strain>
    </source>
</reference>
<evidence type="ECO:0000313" key="2">
    <source>
        <dbReference type="Proteomes" id="UP000318483"/>
    </source>
</evidence>
<dbReference type="RefSeq" id="WP_146362577.1">
    <property type="nucleotide sequence ID" value="NZ_CP042261.1"/>
</dbReference>
<keyword evidence="2" id="KW-1185">Reference proteome</keyword>
<dbReference type="EMBL" id="CP042261">
    <property type="protein sequence ID" value="QDY68191.1"/>
    <property type="molecule type" value="Genomic_DNA"/>
</dbReference>
<evidence type="ECO:0000313" key="1">
    <source>
        <dbReference type="EMBL" id="QDY68191.1"/>
    </source>
</evidence>
<sequence length="104" mass="11410">MKVYEDGAIRFIALSTGDPACCGAHLMVLFPDAPENLEQSCYLVSADEEGKGFGTVTFKDADPTLTPNGIFTMHLKPEVHDGQTFRKSDLAIQINMNDWSVSLE</sequence>
<protein>
    <submittedName>
        <fullName evidence="1">Uncharacterized protein</fullName>
    </submittedName>
</protein>
<dbReference type="AlphaFoldDB" id="A0A5B8ITC7"/>
<proteinExistence type="predicted"/>
<organism evidence="1 2">
    <name type="scientific">Qingshengfaniella alkalisoli</name>
    <dbReference type="NCBI Taxonomy" id="2599296"/>
    <lineage>
        <taxon>Bacteria</taxon>
        <taxon>Pseudomonadati</taxon>
        <taxon>Pseudomonadota</taxon>
        <taxon>Alphaproteobacteria</taxon>
        <taxon>Rhodobacterales</taxon>
        <taxon>Paracoccaceae</taxon>
        <taxon>Qingshengfaniella</taxon>
    </lineage>
</organism>
<name>A0A5B8ITC7_9RHOB</name>